<feature type="transmembrane region" description="Helical" evidence="2">
    <location>
        <begin position="12"/>
        <end position="32"/>
    </location>
</feature>
<gene>
    <name evidence="4" type="ORF">MOPEL_003_01300</name>
</gene>
<keyword evidence="5" id="KW-1185">Reference proteome</keyword>
<evidence type="ECO:0000313" key="4">
    <source>
        <dbReference type="EMBL" id="GAB47105.1"/>
    </source>
</evidence>
<keyword evidence="2" id="KW-0812">Transmembrane</keyword>
<organism evidence="4 5">
    <name type="scientific">Mobilicoccus pelagius NBRC 104925</name>
    <dbReference type="NCBI Taxonomy" id="1089455"/>
    <lineage>
        <taxon>Bacteria</taxon>
        <taxon>Bacillati</taxon>
        <taxon>Actinomycetota</taxon>
        <taxon>Actinomycetes</taxon>
        <taxon>Micrococcales</taxon>
        <taxon>Dermatophilaceae</taxon>
        <taxon>Mobilicoccus</taxon>
    </lineage>
</organism>
<feature type="transmembrane region" description="Helical" evidence="2">
    <location>
        <begin position="139"/>
        <end position="157"/>
    </location>
</feature>
<dbReference type="EMBL" id="BAFE01000003">
    <property type="protein sequence ID" value="GAB47105.1"/>
    <property type="molecule type" value="Genomic_DNA"/>
</dbReference>
<feature type="domain" description="Heparan-alpha-glucosaminide N-acetyltransferase catalytic" evidence="3">
    <location>
        <begin position="11"/>
        <end position="150"/>
    </location>
</feature>
<evidence type="ECO:0000256" key="2">
    <source>
        <dbReference type="SAM" id="Phobius"/>
    </source>
</evidence>
<feature type="region of interest" description="Disordered" evidence="1">
    <location>
        <begin position="329"/>
        <end position="379"/>
    </location>
</feature>
<evidence type="ECO:0000259" key="3">
    <source>
        <dbReference type="Pfam" id="PF07786"/>
    </source>
</evidence>
<dbReference type="Proteomes" id="UP000004367">
    <property type="component" value="Unassembled WGS sequence"/>
</dbReference>
<reference evidence="4 5" key="1">
    <citation type="submission" date="2012-02" db="EMBL/GenBank/DDBJ databases">
        <title>Whole genome shotgun sequence of Mobilicoccus pelagius NBRC 104925.</title>
        <authorList>
            <person name="Yoshida Y."/>
            <person name="Hosoyama A."/>
            <person name="Tsuchikane K."/>
            <person name="Katsumata H."/>
            <person name="Yamazaki S."/>
            <person name="Fujita N."/>
        </authorList>
    </citation>
    <scope>NUCLEOTIDE SEQUENCE [LARGE SCALE GENOMIC DNA]</scope>
    <source>
        <strain evidence="4 5">NBRC 104925</strain>
    </source>
</reference>
<dbReference type="eggNOG" id="COG4299">
    <property type="taxonomic scope" value="Bacteria"/>
</dbReference>
<dbReference type="STRING" id="1089455.MOPEL_003_01300"/>
<evidence type="ECO:0000256" key="1">
    <source>
        <dbReference type="SAM" id="MobiDB-lite"/>
    </source>
</evidence>
<dbReference type="PANTHER" id="PTHR31061">
    <property type="entry name" value="LD22376P"/>
    <property type="match status" value="1"/>
</dbReference>
<feature type="transmembrane region" description="Helical" evidence="2">
    <location>
        <begin position="115"/>
        <end position="132"/>
    </location>
</feature>
<feature type="transmembrane region" description="Helical" evidence="2">
    <location>
        <begin position="82"/>
        <end position="103"/>
    </location>
</feature>
<dbReference type="RefSeq" id="WP_009481003.1">
    <property type="nucleotide sequence ID" value="NZ_BAFE01000003.1"/>
</dbReference>
<evidence type="ECO:0000313" key="5">
    <source>
        <dbReference type="Proteomes" id="UP000004367"/>
    </source>
</evidence>
<keyword evidence="2" id="KW-0472">Membrane</keyword>
<protein>
    <recommendedName>
        <fullName evidence="3">Heparan-alpha-glucosaminide N-acetyltransferase catalytic domain-containing protein</fullName>
    </recommendedName>
</protein>
<feature type="transmembrane region" description="Helical" evidence="2">
    <location>
        <begin position="228"/>
        <end position="250"/>
    </location>
</feature>
<proteinExistence type="predicted"/>
<dbReference type="Pfam" id="PF07786">
    <property type="entry name" value="HGSNAT_cat"/>
    <property type="match status" value="1"/>
</dbReference>
<name>H5UMZ7_9MICO</name>
<dbReference type="PANTHER" id="PTHR31061:SF24">
    <property type="entry name" value="LD22376P"/>
    <property type="match status" value="1"/>
</dbReference>
<accession>H5UMZ7</accession>
<keyword evidence="2" id="KW-1133">Transmembrane helix</keyword>
<dbReference type="InterPro" id="IPR012429">
    <property type="entry name" value="HGSNAT_cat"/>
</dbReference>
<feature type="transmembrane region" description="Helical" evidence="2">
    <location>
        <begin position="262"/>
        <end position="281"/>
    </location>
</feature>
<comment type="caution">
    <text evidence="4">The sequence shown here is derived from an EMBL/GenBank/DDBJ whole genome shotgun (WGS) entry which is preliminary data.</text>
</comment>
<dbReference type="AlphaFoldDB" id="H5UMZ7"/>
<sequence>MSAAGSGRGGRLESLDVCRGVMLVVSVVVNAWFTAPEWFEHAAWTGVHPVDLVFPAFVTLSGAGMAIAFARRVPVARQVRRVLVLTAAGLAFAVAGQVLGTGAVDVATLRFTGVLQLYAFLVLALGLVAVVVRRWWHWLAAAAVVAGAQAWLLASWASSCPGGALTKACNPSGVVDAAVFGPHMYVMGRLGHDPEGFVAAAGALVTALVGAAAGRLMWEHRRGMGAAVFGRAVLVVGVATVVVVRASVVVVEPFKRLWTVPFGWGIGGAVAVTLLVVHVLLDGRVAPLGERVARYPLIALGRNSLLVAASVPTQRQRDGEVAHHFRRIVPGHRPTPRPQRLTQCRTQARDPHRARQQRPSRVRHRRHPRGVDSDTRVQPATLTHLRSALRILRISTSAIDILAGQGHFSRTGVTHPREISGLGVSVSSSAWSRSGRRRR</sequence>
<feature type="transmembrane region" description="Helical" evidence="2">
    <location>
        <begin position="197"/>
        <end position="216"/>
    </location>
</feature>
<feature type="compositionally biased region" description="Basic residues" evidence="1">
    <location>
        <begin position="354"/>
        <end position="368"/>
    </location>
</feature>
<dbReference type="OrthoDB" id="9788724at2"/>
<feature type="transmembrane region" description="Helical" evidence="2">
    <location>
        <begin position="52"/>
        <end position="70"/>
    </location>
</feature>